<dbReference type="PANTHER" id="PTHR43982:SF6">
    <property type="entry name" value="UBIQUITIN CARBOXYL-TERMINAL HYDROLASE 2-RELATED"/>
    <property type="match status" value="1"/>
</dbReference>
<evidence type="ECO:0000256" key="3">
    <source>
        <dbReference type="ARBA" id="ARBA00022670"/>
    </source>
</evidence>
<evidence type="ECO:0000256" key="2">
    <source>
        <dbReference type="ARBA" id="ARBA00012759"/>
    </source>
</evidence>
<dbReference type="EMBL" id="VNKQ01000013">
    <property type="protein sequence ID" value="KAG0647102.1"/>
    <property type="molecule type" value="Genomic_DNA"/>
</dbReference>
<keyword evidence="4" id="KW-0833">Ubl conjugation pathway</keyword>
<evidence type="ECO:0000313" key="9">
    <source>
        <dbReference type="EMBL" id="KAG0647102.1"/>
    </source>
</evidence>
<proteinExistence type="predicted"/>
<feature type="region of interest" description="Disordered" evidence="7">
    <location>
        <begin position="855"/>
        <end position="895"/>
    </location>
</feature>
<dbReference type="GO" id="GO:0004843">
    <property type="term" value="F:cysteine-type deubiquitinase activity"/>
    <property type="evidence" value="ECO:0007669"/>
    <property type="project" value="UniProtKB-EC"/>
</dbReference>
<evidence type="ECO:0000259" key="8">
    <source>
        <dbReference type="PROSITE" id="PS50235"/>
    </source>
</evidence>
<sequence length="1325" mass="148925">MDACEIHELYHYRLGLKANVDGRVGKTAPRLITDLLDHDPLTPKKNGRNILAKAAPQFRGKTLPPRTGIHDCRHVLMKKLERTTAPVSQDQQPDTSTRYIIAAYCAECGCHFDISMDFRSRDGRQTPCRLSDPDNPMHHLRPVAYADGKEYEDKLGGYNKYDTILEAHCFECSGVACPLVVNIKISPPRLGPKLLSLIADPKKVYARGKKVIEEEPLRFEGHKPIAPYQVLDNLRTYLKDARQAQQDPEKLKKIAKRNKRLLLGFADECDSLFEYLDFKVVTEPGPDPSVDEPSYFWQLPLITDANQNFIDDILVEIELVLLRLSENDQARGVKVLNVGVPALKDIERSLGCFDYPRRNRTVDLTTEEHPHYNSLGAVDSFTDELLSWAYDRQCECDPQNKPHYLDCLTDIAKGRQSSDLETKVVIATSAGQHGLNEIEEAFKFFSLDPATTEGDDHIIGVYTARIDSAPRQKDEARRCLKVIASARNSEKIKAVANDQTMSLHEALEFLNVTQDTPSDSIEAAAIALAFDADKSRVARALRVIATHRGNDYVLQSAASHMETGEGGSTLSVTDAYTRLQIPSNGATFPDETVLQYYQTLSGEAPVGSQVSFDEALRTIAEDRKSAFLFAKLDNPNADVQATRTTSDEPVGLENIGNTCYLNSLLQFYYTIQPLRDVVMNFDAYHVDPNDPDIRAGRKRVGNRVVDRAEVVKAQKFVTELHGLYENLMTASTRSVKPTKQLAKSTFITPALEENFRVYRKQSISSPDGPPPLSSIFDRPIFGPEGPPPPLHRLPTTDEDVEMVDQANEKIPDNKSDSSEATLIEMDAEPEQPSSYNDSKGNQLFPIDVKAEAPEVESNPFADDTVMINGDSLDTDSKLPTPPENPPPVPPRNKAGLSIRTTDTKEITESEEDGLWQFGTQQDVTEVMGNVINLLSCAIKATGVTDSGTQTDKIYDTFYGDSAVYTQKAEKLEKKIESWANLMVYPDEKGSRDIYEALDVNYDEQKVEIGNNQIPQWTSITKLPPILQIQIQRTAWNRGAGAGSKNSNPVVFPETIYLDRYMDSEDPNSPLMKRRRQAWKWKAELRKLEDRRTTLQVTEAEISVPDALNETKKFIDALQEEEIEGIDIEPDLPDLLEARLHEVASELEFIGHQINTIKSKLHEQFTNMRQYEYKLQTVFIHRGEAGGGHYWIYLYDFENDAWREYNDEHVTVVNDRKRIFEHSGGVGVATPYFLAYVRSADQRDLVNAVFRDVKEVEMVDATPSWAEQLDGQMDEGIAMMEDKDGSENEARHVEHAAPRQLLPKPAAGNEGWESSPLDLDAHGNKW</sequence>
<name>A0A9P6VFS5_9HELO</name>
<comment type="caution">
    <text evidence="9">The sequence shown here is derived from an EMBL/GenBank/DDBJ whole genome shotgun (WGS) entry which is preliminary data.</text>
</comment>
<keyword evidence="6" id="KW-0788">Thiol protease</keyword>
<feature type="compositionally biased region" description="Pro residues" evidence="7">
    <location>
        <begin position="879"/>
        <end position="890"/>
    </location>
</feature>
<dbReference type="InterPro" id="IPR038765">
    <property type="entry name" value="Papain-like_cys_pep_sf"/>
</dbReference>
<dbReference type="InterPro" id="IPR028889">
    <property type="entry name" value="USP"/>
</dbReference>
<keyword evidence="5" id="KW-0378">Hydrolase</keyword>
<dbReference type="InterPro" id="IPR018200">
    <property type="entry name" value="USP_CS"/>
</dbReference>
<dbReference type="SUPFAM" id="SSF54001">
    <property type="entry name" value="Cysteine proteinases"/>
    <property type="match status" value="1"/>
</dbReference>
<dbReference type="InterPro" id="IPR001394">
    <property type="entry name" value="Peptidase_C19_UCH"/>
</dbReference>
<evidence type="ECO:0000256" key="5">
    <source>
        <dbReference type="ARBA" id="ARBA00022801"/>
    </source>
</evidence>
<protein>
    <recommendedName>
        <fullName evidence="2">ubiquitinyl hydrolase 1</fullName>
        <ecNumber evidence="2">3.4.19.12</ecNumber>
    </recommendedName>
</protein>
<keyword evidence="10" id="KW-1185">Reference proteome</keyword>
<dbReference type="EC" id="3.4.19.12" evidence="2"/>
<gene>
    <name evidence="9" type="ORF">D0Z07_6970</name>
</gene>
<evidence type="ECO:0000256" key="6">
    <source>
        <dbReference type="ARBA" id="ARBA00022807"/>
    </source>
</evidence>
<dbReference type="GO" id="GO:0070628">
    <property type="term" value="F:proteasome binding"/>
    <property type="evidence" value="ECO:0007669"/>
    <property type="project" value="TreeGrafter"/>
</dbReference>
<evidence type="ECO:0000313" key="10">
    <source>
        <dbReference type="Proteomes" id="UP000785200"/>
    </source>
</evidence>
<evidence type="ECO:0000256" key="4">
    <source>
        <dbReference type="ARBA" id="ARBA00022786"/>
    </source>
</evidence>
<dbReference type="GO" id="GO:0043161">
    <property type="term" value="P:proteasome-mediated ubiquitin-dependent protein catabolic process"/>
    <property type="evidence" value="ECO:0007669"/>
    <property type="project" value="InterPro"/>
</dbReference>
<dbReference type="Pfam" id="PF13446">
    <property type="entry name" value="RPT"/>
    <property type="match status" value="4"/>
</dbReference>
<dbReference type="OrthoDB" id="2420415at2759"/>
<keyword evidence="3 9" id="KW-0645">Protease</keyword>
<dbReference type="Proteomes" id="UP000785200">
    <property type="component" value="Unassembled WGS sequence"/>
</dbReference>
<feature type="domain" description="USP" evidence="8">
    <location>
        <begin position="650"/>
        <end position="1238"/>
    </location>
</feature>
<dbReference type="Gene3D" id="3.90.70.10">
    <property type="entry name" value="Cysteine proteinases"/>
    <property type="match status" value="2"/>
</dbReference>
<dbReference type="GO" id="GO:0016579">
    <property type="term" value="P:protein deubiquitination"/>
    <property type="evidence" value="ECO:0007669"/>
    <property type="project" value="InterPro"/>
</dbReference>
<organism evidence="9 10">
    <name type="scientific">Hyphodiscus hymeniophilus</name>
    <dbReference type="NCBI Taxonomy" id="353542"/>
    <lineage>
        <taxon>Eukaryota</taxon>
        <taxon>Fungi</taxon>
        <taxon>Dikarya</taxon>
        <taxon>Ascomycota</taxon>
        <taxon>Pezizomycotina</taxon>
        <taxon>Leotiomycetes</taxon>
        <taxon>Helotiales</taxon>
        <taxon>Hyphodiscaceae</taxon>
        <taxon>Hyphodiscus</taxon>
    </lineage>
</organism>
<dbReference type="PANTHER" id="PTHR43982">
    <property type="entry name" value="UBIQUITIN CARBOXYL-TERMINAL HYDROLASE"/>
    <property type="match status" value="1"/>
</dbReference>
<reference evidence="9" key="1">
    <citation type="submission" date="2019-07" db="EMBL/GenBank/DDBJ databases">
        <title>Hyphodiscus hymeniophilus genome sequencing and assembly.</title>
        <authorList>
            <person name="Kramer G."/>
            <person name="Nodwell J."/>
        </authorList>
    </citation>
    <scope>NUCLEOTIDE SEQUENCE</scope>
    <source>
        <strain evidence="9">ATCC 34498</strain>
    </source>
</reference>
<evidence type="ECO:0000256" key="7">
    <source>
        <dbReference type="SAM" id="MobiDB-lite"/>
    </source>
</evidence>
<dbReference type="PROSITE" id="PS00972">
    <property type="entry name" value="USP_1"/>
    <property type="match status" value="1"/>
</dbReference>
<accession>A0A9P6VFS5</accession>
<feature type="region of interest" description="Disordered" evidence="7">
    <location>
        <begin position="761"/>
        <end position="790"/>
    </location>
</feature>
<dbReference type="PROSITE" id="PS50235">
    <property type="entry name" value="USP_3"/>
    <property type="match status" value="1"/>
</dbReference>
<dbReference type="InterPro" id="IPR025305">
    <property type="entry name" value="UCH_repeat_domain"/>
</dbReference>
<feature type="region of interest" description="Disordered" evidence="7">
    <location>
        <begin position="1283"/>
        <end position="1325"/>
    </location>
</feature>
<dbReference type="InterPro" id="IPR044635">
    <property type="entry name" value="UBP14-like"/>
</dbReference>
<evidence type="ECO:0000256" key="1">
    <source>
        <dbReference type="ARBA" id="ARBA00000707"/>
    </source>
</evidence>
<comment type="catalytic activity">
    <reaction evidence="1">
        <text>Thiol-dependent hydrolysis of ester, thioester, amide, peptide and isopeptide bonds formed by the C-terminal Gly of ubiquitin (a 76-residue protein attached to proteins as an intracellular targeting signal).</text>
        <dbReference type="EC" id="3.4.19.12"/>
    </reaction>
</comment>
<dbReference type="GO" id="GO:0061136">
    <property type="term" value="P:regulation of proteasomal protein catabolic process"/>
    <property type="evidence" value="ECO:0007669"/>
    <property type="project" value="TreeGrafter"/>
</dbReference>
<feature type="compositionally biased region" description="Basic and acidic residues" evidence="7">
    <location>
        <begin position="1283"/>
        <end position="1296"/>
    </location>
</feature>
<dbReference type="Pfam" id="PF00443">
    <property type="entry name" value="UCH"/>
    <property type="match status" value="1"/>
</dbReference>